<dbReference type="RefSeq" id="WP_245128414.1">
    <property type="nucleotide sequence ID" value="NZ_JALJEJ010000001.1"/>
</dbReference>
<reference evidence="2" key="1">
    <citation type="submission" date="2022-04" db="EMBL/GenBank/DDBJ databases">
        <title>Mucilaginibacter sp. RS28 isolated from freshwater.</title>
        <authorList>
            <person name="Ko S.-R."/>
        </authorList>
    </citation>
    <scope>NUCLEOTIDE SEQUENCE</scope>
    <source>
        <strain evidence="2">RS28</strain>
    </source>
</reference>
<proteinExistence type="predicted"/>
<gene>
    <name evidence="2" type="ORF">MUY27_02625</name>
</gene>
<accession>A0A9X1X0L2</accession>
<comment type="caution">
    <text evidence="2">The sequence shown here is derived from an EMBL/GenBank/DDBJ whole genome shotgun (WGS) entry which is preliminary data.</text>
</comment>
<keyword evidence="1" id="KW-0812">Transmembrane</keyword>
<sequence length="110" mass="12509">MFIQPIDAFNSNALIVEALVLIILSVFAFIVLMDPRSGMHKTSIGQTLNLINSGSFINLLTTLLIYYFSNSLIKNASKQMVNYIWVYNDLASVVMYTCFIIAIWKHVKQK</sequence>
<dbReference type="AlphaFoldDB" id="A0A9X1X0L2"/>
<keyword evidence="3" id="KW-1185">Reference proteome</keyword>
<keyword evidence="1" id="KW-0472">Membrane</keyword>
<feature type="transmembrane region" description="Helical" evidence="1">
    <location>
        <begin position="12"/>
        <end position="32"/>
    </location>
</feature>
<dbReference type="EMBL" id="JALJEJ010000001">
    <property type="protein sequence ID" value="MCJ8208586.1"/>
    <property type="molecule type" value="Genomic_DNA"/>
</dbReference>
<name>A0A9X1X0L2_9SPHI</name>
<protein>
    <submittedName>
        <fullName evidence="2">Uncharacterized protein</fullName>
    </submittedName>
</protein>
<organism evidence="2 3">
    <name type="scientific">Mucilaginibacter straminoryzae</name>
    <dbReference type="NCBI Taxonomy" id="2932774"/>
    <lineage>
        <taxon>Bacteria</taxon>
        <taxon>Pseudomonadati</taxon>
        <taxon>Bacteroidota</taxon>
        <taxon>Sphingobacteriia</taxon>
        <taxon>Sphingobacteriales</taxon>
        <taxon>Sphingobacteriaceae</taxon>
        <taxon>Mucilaginibacter</taxon>
    </lineage>
</organism>
<evidence type="ECO:0000256" key="1">
    <source>
        <dbReference type="SAM" id="Phobius"/>
    </source>
</evidence>
<keyword evidence="1" id="KW-1133">Transmembrane helix</keyword>
<feature type="transmembrane region" description="Helical" evidence="1">
    <location>
        <begin position="80"/>
        <end position="104"/>
    </location>
</feature>
<evidence type="ECO:0000313" key="2">
    <source>
        <dbReference type="EMBL" id="MCJ8208586.1"/>
    </source>
</evidence>
<dbReference type="Proteomes" id="UP001139450">
    <property type="component" value="Unassembled WGS sequence"/>
</dbReference>
<feature type="transmembrane region" description="Helical" evidence="1">
    <location>
        <begin position="44"/>
        <end position="68"/>
    </location>
</feature>
<evidence type="ECO:0000313" key="3">
    <source>
        <dbReference type="Proteomes" id="UP001139450"/>
    </source>
</evidence>